<dbReference type="InterPro" id="IPR046531">
    <property type="entry name" value="DUF6596"/>
</dbReference>
<dbReference type="PANTHER" id="PTHR47756">
    <property type="entry name" value="BLL6612 PROTEIN-RELATED"/>
    <property type="match status" value="1"/>
</dbReference>
<dbReference type="InterPro" id="IPR013249">
    <property type="entry name" value="RNA_pol_sigma70_r4_t2"/>
</dbReference>
<dbReference type="InterPro" id="IPR013325">
    <property type="entry name" value="RNA_pol_sigma_r2"/>
</dbReference>
<dbReference type="EMBL" id="FNZI01000006">
    <property type="protein sequence ID" value="SEJ61333.1"/>
    <property type="molecule type" value="Genomic_DNA"/>
</dbReference>
<dbReference type="Gene3D" id="1.10.10.10">
    <property type="entry name" value="Winged helix-like DNA-binding domain superfamily/Winged helix DNA-binding domain"/>
    <property type="match status" value="1"/>
</dbReference>
<keyword evidence="9" id="KW-1185">Reference proteome</keyword>
<dbReference type="Gene3D" id="1.10.1740.10">
    <property type="match status" value="1"/>
</dbReference>
<dbReference type="SUPFAM" id="SSF88659">
    <property type="entry name" value="Sigma3 and sigma4 domains of RNA polymerase sigma factors"/>
    <property type="match status" value="1"/>
</dbReference>
<dbReference type="InterPro" id="IPR013324">
    <property type="entry name" value="RNA_pol_sigma_r3/r4-like"/>
</dbReference>
<proteinExistence type="inferred from homology"/>
<evidence type="ECO:0000313" key="9">
    <source>
        <dbReference type="Proteomes" id="UP000183315"/>
    </source>
</evidence>
<evidence type="ECO:0000259" key="5">
    <source>
        <dbReference type="Pfam" id="PF04542"/>
    </source>
</evidence>
<dbReference type="PANTHER" id="PTHR47756:SF2">
    <property type="entry name" value="BLL6612 PROTEIN"/>
    <property type="match status" value="1"/>
</dbReference>
<evidence type="ECO:0000313" key="8">
    <source>
        <dbReference type="EMBL" id="SEJ61333.1"/>
    </source>
</evidence>
<sequence length="391" mass="42141">MGDLDAAHDCLQEAYAKAAATWPERGLPDDPAAWVYVVARNAGIDRLRRDAAAGRRVAAQSRVLETGVARDDAAAPEDPRTRLIAEEAEVGDEQLRLLLLCCHPALSRETQVVLTLRLAGGLTTQEIAAAFLLPEVTVQQRIVRAKRKIRDARIPLVIPADLSERAAVLATVLGLIFNEGYVAHSASAGTLTRVALADQAIRLTAAAADALPGEPELAGLLALELFHRSREEARTDESGALVRLADQDRSRWDRVMIARGYAVLGRVLAQRRLGPWQVQALIAAEHTRETTDWERIVRYYDLLLEMQPGAVVRLSRAVALAEVSGPVAALEEIAGVDGLDGYHLLHAARGDLLERTGDAAGARAAWERAAALATNPAEAAYARGRAEACAR</sequence>
<keyword evidence="4" id="KW-0804">Transcription</keyword>
<evidence type="ECO:0000259" key="7">
    <source>
        <dbReference type="Pfam" id="PF20239"/>
    </source>
</evidence>
<dbReference type="GO" id="GO:0016987">
    <property type="term" value="F:sigma factor activity"/>
    <property type="evidence" value="ECO:0007669"/>
    <property type="project" value="UniProtKB-KW"/>
</dbReference>
<name>A0A1H7A6N5_9MICO</name>
<dbReference type="InterPro" id="IPR036388">
    <property type="entry name" value="WH-like_DNA-bd_sf"/>
</dbReference>
<dbReference type="Pfam" id="PF20239">
    <property type="entry name" value="DUF6596"/>
    <property type="match status" value="1"/>
</dbReference>
<evidence type="ECO:0000256" key="3">
    <source>
        <dbReference type="ARBA" id="ARBA00023082"/>
    </source>
</evidence>
<keyword evidence="2" id="KW-0805">Transcription regulation</keyword>
<evidence type="ECO:0000259" key="6">
    <source>
        <dbReference type="Pfam" id="PF08281"/>
    </source>
</evidence>
<feature type="domain" description="DUF6596" evidence="7">
    <location>
        <begin position="169"/>
        <end position="266"/>
    </location>
</feature>
<dbReference type="Pfam" id="PF08281">
    <property type="entry name" value="Sigma70_r4_2"/>
    <property type="match status" value="1"/>
</dbReference>
<protein>
    <submittedName>
        <fullName evidence="8">RNA polymerase, sigma subunit, ECF family</fullName>
    </submittedName>
</protein>
<dbReference type="SUPFAM" id="SSF88946">
    <property type="entry name" value="Sigma2 domain of RNA polymerase sigma factors"/>
    <property type="match status" value="1"/>
</dbReference>
<dbReference type="Proteomes" id="UP000183315">
    <property type="component" value="Unassembled WGS sequence"/>
</dbReference>
<dbReference type="STRING" id="1043493.SAMN05421637_2399"/>
<dbReference type="NCBIfam" id="TIGR02937">
    <property type="entry name" value="sigma70-ECF"/>
    <property type="match status" value="1"/>
</dbReference>
<dbReference type="AlphaFoldDB" id="A0A1H7A6N5"/>
<feature type="domain" description="RNA polymerase sigma-70 region 2" evidence="5">
    <location>
        <begin position="2"/>
        <end position="51"/>
    </location>
</feature>
<keyword evidence="3" id="KW-0731">Sigma factor</keyword>
<evidence type="ECO:0000256" key="4">
    <source>
        <dbReference type="ARBA" id="ARBA00023163"/>
    </source>
</evidence>
<gene>
    <name evidence="8" type="ORF">SAMN05421637_2399</name>
</gene>
<dbReference type="InterPro" id="IPR014284">
    <property type="entry name" value="RNA_pol_sigma-70_dom"/>
</dbReference>
<comment type="similarity">
    <text evidence="1">Belongs to the sigma-70 factor family. ECF subfamily.</text>
</comment>
<dbReference type="eggNOG" id="COG4941">
    <property type="taxonomic scope" value="Bacteria"/>
</dbReference>
<dbReference type="GO" id="GO:0003677">
    <property type="term" value="F:DNA binding"/>
    <property type="evidence" value="ECO:0007669"/>
    <property type="project" value="InterPro"/>
</dbReference>
<dbReference type="GO" id="GO:0006352">
    <property type="term" value="P:DNA-templated transcription initiation"/>
    <property type="evidence" value="ECO:0007669"/>
    <property type="project" value="InterPro"/>
</dbReference>
<evidence type="ECO:0000256" key="1">
    <source>
        <dbReference type="ARBA" id="ARBA00010641"/>
    </source>
</evidence>
<dbReference type="Pfam" id="PF04542">
    <property type="entry name" value="Sigma70_r2"/>
    <property type="match status" value="1"/>
</dbReference>
<accession>A0A1H7A6N5</accession>
<evidence type="ECO:0000256" key="2">
    <source>
        <dbReference type="ARBA" id="ARBA00023015"/>
    </source>
</evidence>
<reference evidence="9" key="1">
    <citation type="submission" date="2016-10" db="EMBL/GenBank/DDBJ databases">
        <authorList>
            <person name="Varghese N."/>
        </authorList>
    </citation>
    <scope>NUCLEOTIDE SEQUENCE [LARGE SCALE GENOMIC DNA]</scope>
    <source>
        <strain evidence="9">DSM 24868</strain>
    </source>
</reference>
<feature type="domain" description="RNA polymerase sigma factor 70 region 4 type 2" evidence="6">
    <location>
        <begin position="97"/>
        <end position="149"/>
    </location>
</feature>
<dbReference type="InterPro" id="IPR007627">
    <property type="entry name" value="RNA_pol_sigma70_r2"/>
</dbReference>
<organism evidence="8 9">
    <name type="scientific">Demequina mangrovi</name>
    <dbReference type="NCBI Taxonomy" id="1043493"/>
    <lineage>
        <taxon>Bacteria</taxon>
        <taxon>Bacillati</taxon>
        <taxon>Actinomycetota</taxon>
        <taxon>Actinomycetes</taxon>
        <taxon>Micrococcales</taxon>
        <taxon>Demequinaceae</taxon>
        <taxon>Demequina</taxon>
    </lineage>
</organism>